<sequence>MTSINVLKLNYHSGILLCDEARFWNPEWMIFYTPDKIRPVLREDIMKEQDLLLFFGQTGTSSIGDEFFDRIEKEIGFLYDKKKKTDGKIHGNFMSVEELAHFTFKVITEIKQVHLDDFLKGKFGFTTADLIRGEYEYNNEMIPIEDEEIIKSAYKFIMFENNPKEIAGIYGNSQIMAGYDSDSGFRIFYMTERMPVCEEVQEIFLAQGSGRDTCDLQYSYFASSRPVRDRRGNIDKVTGLVAMLKGLAYACKQAAGVGGYPKIIYVNAEEKNPNNRIKTVFDKRSKLAMEIVLCGEADYITRKNVNELVDQLVYHDEPFEDVHQRMVSLCSDEKRMFSFLRGYTI</sequence>
<name>A0A1F7RKT3_9BACT</name>
<evidence type="ECO:0000313" key="2">
    <source>
        <dbReference type="Proteomes" id="UP000179266"/>
    </source>
</evidence>
<gene>
    <name evidence="1" type="ORF">A2161_05295</name>
</gene>
<dbReference type="AlphaFoldDB" id="A0A1F7RKT3"/>
<protein>
    <submittedName>
        <fullName evidence="1">Uncharacterized protein</fullName>
    </submittedName>
</protein>
<organism evidence="1 2">
    <name type="scientific">Candidatus Schekmanbacteria bacterium RBG_13_48_7</name>
    <dbReference type="NCBI Taxonomy" id="1817878"/>
    <lineage>
        <taxon>Bacteria</taxon>
        <taxon>Candidatus Schekmaniibacteriota</taxon>
    </lineage>
</organism>
<evidence type="ECO:0000313" key="1">
    <source>
        <dbReference type="EMBL" id="OGL42185.1"/>
    </source>
</evidence>
<reference evidence="1 2" key="1">
    <citation type="journal article" date="2016" name="Nat. Commun.">
        <title>Thousands of microbial genomes shed light on interconnected biogeochemical processes in an aquifer system.</title>
        <authorList>
            <person name="Anantharaman K."/>
            <person name="Brown C.T."/>
            <person name="Hug L.A."/>
            <person name="Sharon I."/>
            <person name="Castelle C.J."/>
            <person name="Probst A.J."/>
            <person name="Thomas B.C."/>
            <person name="Singh A."/>
            <person name="Wilkins M.J."/>
            <person name="Karaoz U."/>
            <person name="Brodie E.L."/>
            <person name="Williams K.H."/>
            <person name="Hubbard S.S."/>
            <person name="Banfield J.F."/>
        </authorList>
    </citation>
    <scope>NUCLEOTIDE SEQUENCE [LARGE SCALE GENOMIC DNA]</scope>
</reference>
<proteinExistence type="predicted"/>
<dbReference type="Proteomes" id="UP000179266">
    <property type="component" value="Unassembled WGS sequence"/>
</dbReference>
<dbReference type="EMBL" id="MGDD01000333">
    <property type="protein sequence ID" value="OGL42185.1"/>
    <property type="molecule type" value="Genomic_DNA"/>
</dbReference>
<accession>A0A1F7RKT3</accession>
<comment type="caution">
    <text evidence="1">The sequence shown here is derived from an EMBL/GenBank/DDBJ whole genome shotgun (WGS) entry which is preliminary data.</text>
</comment>